<dbReference type="Proteomes" id="UP001372526">
    <property type="component" value="Unassembled WGS sequence"/>
</dbReference>
<gene>
    <name evidence="1" type="ORF">WAZ07_21925</name>
</gene>
<reference evidence="1 2" key="1">
    <citation type="submission" date="2024-01" db="EMBL/GenBank/DDBJ databases">
        <title>Seven novel Bacillus-like species.</title>
        <authorList>
            <person name="Liu G."/>
        </authorList>
    </citation>
    <scope>NUCLEOTIDE SEQUENCE [LARGE SCALE GENOMIC DNA]</scope>
    <source>
        <strain evidence="1 2">FJAT-51639</strain>
    </source>
</reference>
<organism evidence="1 2">
    <name type="scientific">Bacillus bruguierae</name>
    <dbReference type="NCBI Taxonomy" id="3127667"/>
    <lineage>
        <taxon>Bacteria</taxon>
        <taxon>Bacillati</taxon>
        <taxon>Bacillota</taxon>
        <taxon>Bacilli</taxon>
        <taxon>Bacillales</taxon>
        <taxon>Bacillaceae</taxon>
        <taxon>Bacillus</taxon>
    </lineage>
</organism>
<evidence type="ECO:0000313" key="1">
    <source>
        <dbReference type="EMBL" id="MEI4803840.1"/>
    </source>
</evidence>
<evidence type="ECO:0000313" key="2">
    <source>
        <dbReference type="Proteomes" id="UP001372526"/>
    </source>
</evidence>
<comment type="caution">
    <text evidence="1">The sequence shown here is derived from an EMBL/GenBank/DDBJ whole genome shotgun (WGS) entry which is preliminary data.</text>
</comment>
<dbReference type="EMBL" id="JBAWSX010000018">
    <property type="protein sequence ID" value="MEI4803840.1"/>
    <property type="molecule type" value="Genomic_DNA"/>
</dbReference>
<dbReference type="RefSeq" id="WP_336474138.1">
    <property type="nucleotide sequence ID" value="NZ_JBAWSX010000018.1"/>
</dbReference>
<accession>A0ABU8FQ72</accession>
<proteinExistence type="predicted"/>
<sequence length="191" mass="22987">MVTDDIIVFPISIDEKIMMKLPCKEIDIYRYDEIEILIQSSVLEHKLYGDDFIIEAISALNNLLEKVIENKLNFHESLIGKEIGYLCNEYYHDENQWLVYEDNVWVGLKHHLWGTKEYDTWLYNMDNKIFIEVTPIYKWHFDELEDENQFITYDQFLHGYKTCYVGEITKETALNWLKKCKKIIQIIKDND</sequence>
<keyword evidence="2" id="KW-1185">Reference proteome</keyword>
<name>A0ABU8FQ72_9BACI</name>
<protein>
    <submittedName>
        <fullName evidence="1">Uncharacterized protein</fullName>
    </submittedName>
</protein>